<proteinExistence type="predicted"/>
<evidence type="ECO:0000256" key="4">
    <source>
        <dbReference type="ARBA" id="ARBA00023136"/>
    </source>
</evidence>
<keyword evidence="2 5" id="KW-0812">Transmembrane</keyword>
<evidence type="ECO:0000256" key="2">
    <source>
        <dbReference type="ARBA" id="ARBA00022692"/>
    </source>
</evidence>
<feature type="transmembrane region" description="Helical" evidence="5">
    <location>
        <begin position="82"/>
        <end position="104"/>
    </location>
</feature>
<evidence type="ECO:0000256" key="3">
    <source>
        <dbReference type="ARBA" id="ARBA00022989"/>
    </source>
</evidence>
<dbReference type="GO" id="GO:0016020">
    <property type="term" value="C:membrane"/>
    <property type="evidence" value="ECO:0007669"/>
    <property type="project" value="UniProtKB-SubCell"/>
</dbReference>
<evidence type="ECO:0000256" key="5">
    <source>
        <dbReference type="SAM" id="Phobius"/>
    </source>
</evidence>
<dbReference type="InterPro" id="IPR000537">
    <property type="entry name" value="UbiA_prenyltransferase"/>
</dbReference>
<dbReference type="EMBL" id="AAWS01000012">
    <property type="protein sequence ID" value="EAY29171.1"/>
    <property type="molecule type" value="Genomic_DNA"/>
</dbReference>
<feature type="transmembrane region" description="Helical" evidence="5">
    <location>
        <begin position="116"/>
        <end position="133"/>
    </location>
</feature>
<keyword evidence="4 5" id="KW-0472">Membrane</keyword>
<dbReference type="eggNOG" id="COG0382">
    <property type="taxonomic scope" value="Bacteria"/>
</dbReference>
<evidence type="ECO:0000256" key="1">
    <source>
        <dbReference type="ARBA" id="ARBA00004141"/>
    </source>
</evidence>
<dbReference type="GO" id="GO:0016765">
    <property type="term" value="F:transferase activity, transferring alkyl or aryl (other than methyl) groups"/>
    <property type="evidence" value="ECO:0007669"/>
    <property type="project" value="InterPro"/>
</dbReference>
<gene>
    <name evidence="6" type="ORF">M23134_02362</name>
</gene>
<sequence>MVYPASNGYNSYYDKDEESIGGLEQPPPVSKQLLYVSLLIDGIALLLSLLVSLWFTLGILLYGLVSKAYSNDTIRLKKMPVLGWLTVGVFQGGFTFLIVYQGVALASMTQLMEGKILFAALLSTVLLLGSYPMTQVYQHSEDARRGDLTISRMLGIRGTFLFTGGAFALATMGYVWYFSQYFSIHVAFAFVATLSPVVLFFGWWFWQTLQNPRQANFKNTMRLNLYSAICMNVFFIGLGIWLQR</sequence>
<protein>
    <submittedName>
        <fullName evidence="6">Membrane protein, putative</fullName>
    </submittedName>
</protein>
<feature type="transmembrane region" description="Helical" evidence="5">
    <location>
        <begin position="225"/>
        <end position="242"/>
    </location>
</feature>
<feature type="transmembrane region" description="Helical" evidence="5">
    <location>
        <begin position="33"/>
        <end position="62"/>
    </location>
</feature>
<keyword evidence="7" id="KW-1185">Reference proteome</keyword>
<evidence type="ECO:0000313" key="6">
    <source>
        <dbReference type="EMBL" id="EAY29171.1"/>
    </source>
</evidence>
<comment type="caution">
    <text evidence="6">The sequence shown here is derived from an EMBL/GenBank/DDBJ whole genome shotgun (WGS) entry which is preliminary data.</text>
</comment>
<dbReference type="AlphaFoldDB" id="A1ZKE5"/>
<feature type="transmembrane region" description="Helical" evidence="5">
    <location>
        <begin position="154"/>
        <end position="176"/>
    </location>
</feature>
<organism evidence="6 7">
    <name type="scientific">Microscilla marina ATCC 23134</name>
    <dbReference type="NCBI Taxonomy" id="313606"/>
    <lineage>
        <taxon>Bacteria</taxon>
        <taxon>Pseudomonadati</taxon>
        <taxon>Bacteroidota</taxon>
        <taxon>Cytophagia</taxon>
        <taxon>Cytophagales</taxon>
        <taxon>Microscillaceae</taxon>
        <taxon>Microscilla</taxon>
    </lineage>
</organism>
<name>A1ZKE5_MICM2</name>
<reference evidence="6 7" key="1">
    <citation type="submission" date="2007-01" db="EMBL/GenBank/DDBJ databases">
        <authorList>
            <person name="Haygood M."/>
            <person name="Podell S."/>
            <person name="Anderson C."/>
            <person name="Hopkinson B."/>
            <person name="Roe K."/>
            <person name="Barbeau K."/>
            <person name="Gaasterland T."/>
            <person name="Ferriera S."/>
            <person name="Johnson J."/>
            <person name="Kravitz S."/>
            <person name="Beeson K."/>
            <person name="Sutton G."/>
            <person name="Rogers Y.-H."/>
            <person name="Friedman R."/>
            <person name="Frazier M."/>
            <person name="Venter J.C."/>
        </authorList>
    </citation>
    <scope>NUCLEOTIDE SEQUENCE [LARGE SCALE GENOMIC DNA]</scope>
    <source>
        <strain evidence="6 7">ATCC 23134</strain>
    </source>
</reference>
<evidence type="ECO:0000313" key="7">
    <source>
        <dbReference type="Proteomes" id="UP000004095"/>
    </source>
</evidence>
<feature type="transmembrane region" description="Helical" evidence="5">
    <location>
        <begin position="182"/>
        <end position="205"/>
    </location>
</feature>
<accession>A1ZKE5</accession>
<keyword evidence="3 5" id="KW-1133">Transmembrane helix</keyword>
<comment type="subcellular location">
    <subcellularLocation>
        <location evidence="1">Membrane</location>
        <topology evidence="1">Multi-pass membrane protein</topology>
    </subcellularLocation>
</comment>
<dbReference type="Proteomes" id="UP000004095">
    <property type="component" value="Unassembled WGS sequence"/>
</dbReference>
<dbReference type="Pfam" id="PF01040">
    <property type="entry name" value="UbiA"/>
    <property type="match status" value="1"/>
</dbReference>